<dbReference type="RefSeq" id="WP_350342446.1">
    <property type="nucleotide sequence ID" value="NZ_CP158367.1"/>
</dbReference>
<gene>
    <name evidence="1" type="ORF">PRVXT_001679</name>
</gene>
<dbReference type="EMBL" id="CP158367">
    <property type="protein sequence ID" value="XBX73684.1"/>
    <property type="molecule type" value="Genomic_DNA"/>
</dbReference>
<sequence length="225" mass="26354">MLNKITRRAKLVVIPTIIFLVTFVFLEDYNVQVLGDDLIDRNQKPNRPYYYYLQVFNVENKPLLIINTNNNEHLIYLGPYKNLTHLNLSLEDFLTVYMEDFYGDGEENLLSKGSHFSLSENSYLDIIDSGVIMLKINRLNFLIVEEKGNLEKLDMYHDFQFVISNDITIYTKVKKEFSLENFFYIGSLDKKSSFAKEDLIPISKKNYINIISDGSTLEIFQKNIK</sequence>
<dbReference type="AlphaFoldDB" id="A0AAU7VI50"/>
<reference evidence="1" key="2">
    <citation type="submission" date="2024-06" db="EMBL/GenBank/DDBJ databases">
        <authorList>
            <person name="Petrova K.O."/>
            <person name="Toshchakov S.V."/>
            <person name="Boltjanskaja Y.V."/>
            <person name="Kevbrin V."/>
        </authorList>
    </citation>
    <scope>NUCLEOTIDE SEQUENCE</scope>
    <source>
        <strain evidence="1">Z-910T</strain>
    </source>
</reference>
<name>A0AAU7VI50_9FIRM</name>
<reference evidence="1" key="1">
    <citation type="journal article" date="2013" name="Extremophiles">
        <title>Proteinivorax tanatarense gen. nov., sp. nov., an anaerobic, haloalkaliphilic, proteolytic bacterium isolated from a decaying algal bloom, and proposal of Proteinivoraceae fam. nov.</title>
        <authorList>
            <person name="Kevbrin V."/>
            <person name="Boltyanskaya Y."/>
            <person name="Zhilina T."/>
            <person name="Kolganova T."/>
            <person name="Lavrentjeva E."/>
            <person name="Kuznetsov B."/>
        </authorList>
    </citation>
    <scope>NUCLEOTIDE SEQUENCE</scope>
    <source>
        <strain evidence="1">Z-910T</strain>
    </source>
</reference>
<proteinExistence type="predicted"/>
<accession>A0AAU7VI50</accession>
<organism evidence="1">
    <name type="scientific">Proteinivorax tanatarense</name>
    <dbReference type="NCBI Taxonomy" id="1260629"/>
    <lineage>
        <taxon>Bacteria</taxon>
        <taxon>Bacillati</taxon>
        <taxon>Bacillota</taxon>
        <taxon>Clostridia</taxon>
        <taxon>Eubacteriales</taxon>
        <taxon>Proteinivoracaceae</taxon>
        <taxon>Proteinivorax</taxon>
    </lineage>
</organism>
<evidence type="ECO:0000313" key="1">
    <source>
        <dbReference type="EMBL" id="XBX73684.1"/>
    </source>
</evidence>
<protein>
    <submittedName>
        <fullName evidence="1">Uncharacterized protein</fullName>
    </submittedName>
</protein>